<sequence>MVSSIHPEPVSRTDQYKRVMKPLLERKRRARINRCLDELRDLLVAAMQAEGETVTRLEKADILELTVRHVRRLNQRRRLTIPPAGAVVHDPRQDAVKFQQGFLAAAQQVQSFLMSAPTLVEPSASSRLLVHLSSCASAITNTAEKPIQNSHPVISPPTSTSSSPSLVLSGKVLHTSKIQTPTSSPAEETLPTSILMDLSMKPAPSSAHPPQQQHRIVAPTPIRKEPVIVLKDPSAVLAPQDLSIRKESKNAWRPW</sequence>
<evidence type="ECO:0000256" key="1">
    <source>
        <dbReference type="ARBA" id="ARBA00004123"/>
    </source>
</evidence>
<dbReference type="InterPro" id="IPR011598">
    <property type="entry name" value="bHLH_dom"/>
</dbReference>
<dbReference type="PROSITE" id="PS50888">
    <property type="entry name" value="BHLH"/>
    <property type="match status" value="1"/>
</dbReference>
<reference evidence="8 9" key="1">
    <citation type="journal article" date="2019" name="PLoS Biol.">
        <title>Sex chromosomes control vertical transmission of feminizing Wolbachia symbionts in an isopod.</title>
        <authorList>
            <person name="Becking T."/>
            <person name="Chebbi M.A."/>
            <person name="Giraud I."/>
            <person name="Moumen B."/>
            <person name="Laverre T."/>
            <person name="Caubet Y."/>
            <person name="Peccoud J."/>
            <person name="Gilbert C."/>
            <person name="Cordaux R."/>
        </authorList>
    </citation>
    <scope>NUCLEOTIDE SEQUENCE [LARGE SCALE GENOMIC DNA]</scope>
    <source>
        <strain evidence="8">ANa2</strain>
        <tissue evidence="8">Whole body excluding digestive tract and cuticle</tissue>
    </source>
</reference>
<comment type="subcellular location">
    <subcellularLocation>
        <location evidence="1">Nucleus</location>
    </subcellularLocation>
</comment>
<gene>
    <name evidence="8" type="primary">hes2</name>
    <name evidence="8" type="ORF">Anas_03207</name>
</gene>
<organism evidence="8 9">
    <name type="scientific">Armadillidium nasatum</name>
    <dbReference type="NCBI Taxonomy" id="96803"/>
    <lineage>
        <taxon>Eukaryota</taxon>
        <taxon>Metazoa</taxon>
        <taxon>Ecdysozoa</taxon>
        <taxon>Arthropoda</taxon>
        <taxon>Crustacea</taxon>
        <taxon>Multicrustacea</taxon>
        <taxon>Malacostraca</taxon>
        <taxon>Eumalacostraca</taxon>
        <taxon>Peracarida</taxon>
        <taxon>Isopoda</taxon>
        <taxon>Oniscidea</taxon>
        <taxon>Crinocheta</taxon>
        <taxon>Armadillidiidae</taxon>
        <taxon>Armadillidium</taxon>
    </lineage>
</organism>
<dbReference type="SMART" id="SM00353">
    <property type="entry name" value="HLH"/>
    <property type="match status" value="1"/>
</dbReference>
<evidence type="ECO:0000256" key="3">
    <source>
        <dbReference type="ARBA" id="ARBA00023125"/>
    </source>
</evidence>
<keyword evidence="2" id="KW-0805">Transcription regulation</keyword>
<dbReference type="FunFam" id="4.10.280.10:FF:000009">
    <property type="entry name" value="Transcription factor HES-1"/>
    <property type="match status" value="1"/>
</dbReference>
<evidence type="ECO:0000256" key="5">
    <source>
        <dbReference type="ARBA" id="ARBA00023242"/>
    </source>
</evidence>
<evidence type="ECO:0000313" key="8">
    <source>
        <dbReference type="EMBL" id="KAB7503862.1"/>
    </source>
</evidence>
<evidence type="ECO:0000256" key="4">
    <source>
        <dbReference type="ARBA" id="ARBA00023163"/>
    </source>
</evidence>
<dbReference type="InterPro" id="IPR050370">
    <property type="entry name" value="HES_HEY"/>
</dbReference>
<dbReference type="EMBL" id="SEYY01004279">
    <property type="protein sequence ID" value="KAB7503862.1"/>
    <property type="molecule type" value="Genomic_DNA"/>
</dbReference>
<dbReference type="CDD" id="cd19741">
    <property type="entry name" value="bHLH-O_ESMB_like"/>
    <property type="match status" value="1"/>
</dbReference>
<accession>A0A5N5TBJ1</accession>
<keyword evidence="9" id="KW-1185">Reference proteome</keyword>
<evidence type="ECO:0000259" key="7">
    <source>
        <dbReference type="PROSITE" id="PS50888"/>
    </source>
</evidence>
<dbReference type="GO" id="GO:1990837">
    <property type="term" value="F:sequence-specific double-stranded DNA binding"/>
    <property type="evidence" value="ECO:0007669"/>
    <property type="project" value="UniProtKB-ARBA"/>
</dbReference>
<dbReference type="InterPro" id="IPR036638">
    <property type="entry name" value="HLH_DNA-bd_sf"/>
</dbReference>
<dbReference type="OrthoDB" id="6371181at2759"/>
<dbReference type="PANTHER" id="PTHR10985">
    <property type="entry name" value="BASIC HELIX-LOOP-HELIX TRANSCRIPTION FACTOR, HES-RELATED"/>
    <property type="match status" value="1"/>
</dbReference>
<proteinExistence type="predicted"/>
<dbReference type="Pfam" id="PF00010">
    <property type="entry name" value="HLH"/>
    <property type="match status" value="1"/>
</dbReference>
<feature type="domain" description="BHLH" evidence="7">
    <location>
        <begin position="16"/>
        <end position="73"/>
    </location>
</feature>
<dbReference type="AlphaFoldDB" id="A0A5N5TBJ1"/>
<evidence type="ECO:0000256" key="2">
    <source>
        <dbReference type="ARBA" id="ARBA00023015"/>
    </source>
</evidence>
<comment type="caution">
    <text evidence="8">The sequence shown here is derived from an EMBL/GenBank/DDBJ whole genome shotgun (WGS) entry which is preliminary data.</text>
</comment>
<evidence type="ECO:0000313" key="9">
    <source>
        <dbReference type="Proteomes" id="UP000326759"/>
    </source>
</evidence>
<dbReference type="GO" id="GO:0005634">
    <property type="term" value="C:nucleus"/>
    <property type="evidence" value="ECO:0007669"/>
    <property type="project" value="UniProtKB-SubCell"/>
</dbReference>
<feature type="region of interest" description="Disordered" evidence="6">
    <location>
        <begin position="147"/>
        <end position="166"/>
    </location>
</feature>
<evidence type="ECO:0000256" key="6">
    <source>
        <dbReference type="SAM" id="MobiDB-lite"/>
    </source>
</evidence>
<dbReference type="Proteomes" id="UP000326759">
    <property type="component" value="Unassembled WGS sequence"/>
</dbReference>
<dbReference type="SUPFAM" id="SSF47459">
    <property type="entry name" value="HLH, helix-loop-helix DNA-binding domain"/>
    <property type="match status" value="1"/>
</dbReference>
<dbReference type="Gene3D" id="4.10.280.10">
    <property type="entry name" value="Helix-loop-helix DNA-binding domain"/>
    <property type="match status" value="1"/>
</dbReference>
<keyword evidence="5" id="KW-0539">Nucleus</keyword>
<dbReference type="GO" id="GO:0046983">
    <property type="term" value="F:protein dimerization activity"/>
    <property type="evidence" value="ECO:0007669"/>
    <property type="project" value="InterPro"/>
</dbReference>
<keyword evidence="3" id="KW-0238">DNA-binding</keyword>
<protein>
    <submittedName>
        <fullName evidence="8">Transcription factor HES-2</fullName>
    </submittedName>
</protein>
<keyword evidence="4" id="KW-0804">Transcription</keyword>
<feature type="compositionally biased region" description="Low complexity" evidence="6">
    <location>
        <begin position="150"/>
        <end position="166"/>
    </location>
</feature>
<name>A0A5N5TBJ1_9CRUS</name>